<reference evidence="2" key="1">
    <citation type="submission" date="2022-06" db="EMBL/GenBank/DDBJ databases">
        <title>Diverse halophilic archaea isolated from saline environments.</title>
        <authorList>
            <person name="Cui H.-L."/>
        </authorList>
    </citation>
    <scope>NUCLEOTIDE SEQUENCE</scope>
    <source>
        <strain evidence="2">WLHS1</strain>
    </source>
</reference>
<dbReference type="KEGG" id="sawl:NGM29_09980"/>
<dbReference type="EMBL" id="CP100355">
    <property type="protein sequence ID" value="UTF55470.1"/>
    <property type="molecule type" value="Genomic_DNA"/>
</dbReference>
<dbReference type="InterPro" id="IPR029063">
    <property type="entry name" value="SAM-dependent_MTases_sf"/>
</dbReference>
<gene>
    <name evidence="2" type="ORF">NGM29_09980</name>
</gene>
<keyword evidence="2" id="KW-0808">Transferase</keyword>
<dbReference type="Proteomes" id="UP001056855">
    <property type="component" value="Chromosome"/>
</dbReference>
<evidence type="ECO:0000313" key="2">
    <source>
        <dbReference type="EMBL" id="UTF55470.1"/>
    </source>
</evidence>
<keyword evidence="3" id="KW-1185">Reference proteome</keyword>
<dbReference type="GO" id="GO:0032259">
    <property type="term" value="P:methylation"/>
    <property type="evidence" value="ECO:0007669"/>
    <property type="project" value="UniProtKB-KW"/>
</dbReference>
<dbReference type="GO" id="GO:0008757">
    <property type="term" value="F:S-adenosylmethionine-dependent methyltransferase activity"/>
    <property type="evidence" value="ECO:0007669"/>
    <property type="project" value="InterPro"/>
</dbReference>
<evidence type="ECO:0000259" key="1">
    <source>
        <dbReference type="Pfam" id="PF08241"/>
    </source>
</evidence>
<proteinExistence type="predicted"/>
<dbReference type="Gene3D" id="3.40.50.150">
    <property type="entry name" value="Vaccinia Virus protein VP39"/>
    <property type="match status" value="1"/>
</dbReference>
<feature type="domain" description="Methyltransferase type 11" evidence="1">
    <location>
        <begin position="49"/>
        <end position="140"/>
    </location>
</feature>
<sequence>MDSDEVQKRWAERSGVYSPEFYADMGTTGGTESIRSVLDARVERDATILEVGCSAGRHLEHLREHGYENLHGIDLNEDASDVMAERYPELAEDGTFYWEPLEDVLPRLEDGQFDVVFSVEALQHIHPDNEWVFGEIARVTDDLLVTKENEPDGDQLLRTTQVEDFPLYFRQWKPIFTDLGFTQLARTEDSVDTLRVFYRKSEPAAETGVDVGELEEAL</sequence>
<dbReference type="CDD" id="cd02440">
    <property type="entry name" value="AdoMet_MTases"/>
    <property type="match status" value="1"/>
</dbReference>
<organism evidence="2 3">
    <name type="scientific">Natronosalvus rutilus</name>
    <dbReference type="NCBI Taxonomy" id="2953753"/>
    <lineage>
        <taxon>Archaea</taxon>
        <taxon>Methanobacteriati</taxon>
        <taxon>Methanobacteriota</taxon>
        <taxon>Stenosarchaea group</taxon>
        <taxon>Halobacteria</taxon>
        <taxon>Halobacteriales</taxon>
        <taxon>Natrialbaceae</taxon>
        <taxon>Natronosalvus</taxon>
    </lineage>
</organism>
<dbReference type="InterPro" id="IPR013216">
    <property type="entry name" value="Methyltransf_11"/>
</dbReference>
<dbReference type="Pfam" id="PF08241">
    <property type="entry name" value="Methyltransf_11"/>
    <property type="match status" value="1"/>
</dbReference>
<protein>
    <submittedName>
        <fullName evidence="2">Class I SAM-dependent methyltransferase</fullName>
    </submittedName>
</protein>
<dbReference type="SUPFAM" id="SSF53335">
    <property type="entry name" value="S-adenosyl-L-methionine-dependent methyltransferases"/>
    <property type="match status" value="1"/>
</dbReference>
<keyword evidence="2" id="KW-0489">Methyltransferase</keyword>
<evidence type="ECO:0000313" key="3">
    <source>
        <dbReference type="Proteomes" id="UP001056855"/>
    </source>
</evidence>
<name>A0A9E7NCM8_9EURY</name>
<accession>A0A9E7NCM8</accession>
<dbReference type="AlphaFoldDB" id="A0A9E7NCM8"/>